<proteinExistence type="predicted"/>
<sequence>MLLQVLLDFRHSTDALVRSKLLSLNTQSIFTAGCVLKQCRHIVPKYSGRVSLGNETYNP</sequence>
<reference evidence="1" key="2">
    <citation type="journal article" date="2015" name="Fish Shellfish Immunol.">
        <title>Early steps in the European eel (Anguilla anguilla)-Vibrio vulnificus interaction in the gills: Role of the RtxA13 toxin.</title>
        <authorList>
            <person name="Callol A."/>
            <person name="Pajuelo D."/>
            <person name="Ebbesson L."/>
            <person name="Teles M."/>
            <person name="MacKenzie S."/>
            <person name="Amaro C."/>
        </authorList>
    </citation>
    <scope>NUCLEOTIDE SEQUENCE</scope>
</reference>
<accession>A0A0E9XSW6</accession>
<dbReference type="EMBL" id="GBXM01003056">
    <property type="protein sequence ID" value="JAI05522.1"/>
    <property type="molecule type" value="Transcribed_RNA"/>
</dbReference>
<dbReference type="AlphaFoldDB" id="A0A0E9XSW6"/>
<organism evidence="1">
    <name type="scientific">Anguilla anguilla</name>
    <name type="common">European freshwater eel</name>
    <name type="synonym">Muraena anguilla</name>
    <dbReference type="NCBI Taxonomy" id="7936"/>
    <lineage>
        <taxon>Eukaryota</taxon>
        <taxon>Metazoa</taxon>
        <taxon>Chordata</taxon>
        <taxon>Craniata</taxon>
        <taxon>Vertebrata</taxon>
        <taxon>Euteleostomi</taxon>
        <taxon>Actinopterygii</taxon>
        <taxon>Neopterygii</taxon>
        <taxon>Teleostei</taxon>
        <taxon>Anguilliformes</taxon>
        <taxon>Anguillidae</taxon>
        <taxon>Anguilla</taxon>
    </lineage>
</organism>
<evidence type="ECO:0000313" key="1">
    <source>
        <dbReference type="EMBL" id="JAI05522.1"/>
    </source>
</evidence>
<protein>
    <submittedName>
        <fullName evidence="1">Uncharacterized protein</fullName>
    </submittedName>
</protein>
<name>A0A0E9XSW6_ANGAN</name>
<reference evidence="1" key="1">
    <citation type="submission" date="2014-11" db="EMBL/GenBank/DDBJ databases">
        <authorList>
            <person name="Amaro Gonzalez C."/>
        </authorList>
    </citation>
    <scope>NUCLEOTIDE SEQUENCE</scope>
</reference>